<dbReference type="Proteomes" id="UP001209317">
    <property type="component" value="Unassembled WGS sequence"/>
</dbReference>
<sequence>MTDFYIDPTGDPFADVGGIVIKYLREQPPYDGKNILELIEAVAKIYVSHWDGKLHAFFLNSTITQPAFKGQRKIDETVKFYKSLLDETAPSQEGFCRISGRQTKLFAAGRDNHILSGSGTFVNFHHNFDAGLLLSKEILIRMFFVPLGLMQLSDKVAMVTSNYRKVTAFFVTENCKKNLQAVTSGIANGVLKSEFNNPANALFALAHTYINTHLRKLLISGDEDSLFNASNVTLNLYHFTNFGASPEVNLYILGAPIFKFYAFCNRLFVKDGWNKFIRSYYHNSKHKNARYNETEEIWEEKESAIGFEEYQTWRNPVLENLLYDKSILGYILKWTAKHSFPFVIVEKYQTIIRNMEKKTIDKIKQIADFIVQDRPTDFITKSIKRLNGEKNPQGLRQFFIKLVSENYQNNASEPLISVADYADYLFPDGGNWREVRDVLLIAIYEKLHEFDKTVEIPEMEEIEEIETTNFN</sequence>
<organism evidence="1 2">
    <name type="scientific">Haoranjiania flava</name>
    <dbReference type="NCBI Taxonomy" id="1856322"/>
    <lineage>
        <taxon>Bacteria</taxon>
        <taxon>Pseudomonadati</taxon>
        <taxon>Bacteroidota</taxon>
        <taxon>Chitinophagia</taxon>
        <taxon>Chitinophagales</taxon>
        <taxon>Chitinophagaceae</taxon>
        <taxon>Haoranjiania</taxon>
    </lineage>
</organism>
<name>A0AAE3LK62_9BACT</name>
<comment type="caution">
    <text evidence="1">The sequence shown here is derived from an EMBL/GenBank/DDBJ whole genome shotgun (WGS) entry which is preliminary data.</text>
</comment>
<keyword evidence="2" id="KW-1185">Reference proteome</keyword>
<protein>
    <submittedName>
        <fullName evidence="1">Type I-B CRISPR-associated protein Cas8b1/Cst1</fullName>
    </submittedName>
</protein>
<dbReference type="RefSeq" id="WP_263037983.1">
    <property type="nucleotide sequence ID" value="NZ_JAOTPL010000010.1"/>
</dbReference>
<dbReference type="NCBIfam" id="TIGR01908">
    <property type="entry name" value="cas_CXXC_CXXC"/>
    <property type="match status" value="1"/>
</dbReference>
<proteinExistence type="predicted"/>
<gene>
    <name evidence="1" type="primary">cas8a1</name>
    <name evidence="1" type="ORF">OD355_08215</name>
</gene>
<dbReference type="InterPro" id="IPR010180">
    <property type="entry name" value="CRISPR-assoc_prot_CXXC-CXXC"/>
</dbReference>
<evidence type="ECO:0000313" key="2">
    <source>
        <dbReference type="Proteomes" id="UP001209317"/>
    </source>
</evidence>
<dbReference type="AlphaFoldDB" id="A0AAE3LK62"/>
<dbReference type="EMBL" id="JAOTPL010000010">
    <property type="protein sequence ID" value="MCU7694497.1"/>
    <property type="molecule type" value="Genomic_DNA"/>
</dbReference>
<evidence type="ECO:0000313" key="1">
    <source>
        <dbReference type="EMBL" id="MCU7694497.1"/>
    </source>
</evidence>
<reference evidence="1" key="1">
    <citation type="submission" date="2022-10" db="EMBL/GenBank/DDBJ databases">
        <authorList>
            <person name="Kim H.S."/>
            <person name="Kim J.-S."/>
            <person name="Suh M.K."/>
            <person name="Eom M.K."/>
            <person name="Lee J.-S."/>
        </authorList>
    </citation>
    <scope>NUCLEOTIDE SEQUENCE</scope>
    <source>
        <strain evidence="1">LIP-5</strain>
    </source>
</reference>
<accession>A0AAE3LK62</accession>